<proteinExistence type="predicted"/>
<dbReference type="Proteomes" id="UP001371218">
    <property type="component" value="Unassembled WGS sequence"/>
</dbReference>
<keyword evidence="5" id="KW-1185">Reference proteome</keyword>
<dbReference type="InterPro" id="IPR017735">
    <property type="entry name" value="T6SS_FHA"/>
</dbReference>
<dbReference type="RefSeq" id="WP_341429275.1">
    <property type="nucleotide sequence ID" value="NZ_JBBUTG010000037.1"/>
</dbReference>
<feature type="compositionally biased region" description="Pro residues" evidence="1">
    <location>
        <begin position="161"/>
        <end position="172"/>
    </location>
</feature>
<dbReference type="Pfam" id="PF00498">
    <property type="entry name" value="FHA"/>
    <property type="match status" value="1"/>
</dbReference>
<dbReference type="SUPFAM" id="SSF49879">
    <property type="entry name" value="SMAD/FHA domain"/>
    <property type="match status" value="1"/>
</dbReference>
<organism evidence="4 5">
    <name type="scientific">Ideonella lacteola</name>
    <dbReference type="NCBI Taxonomy" id="2984193"/>
    <lineage>
        <taxon>Bacteria</taxon>
        <taxon>Pseudomonadati</taxon>
        <taxon>Pseudomonadota</taxon>
        <taxon>Betaproteobacteria</taxon>
        <taxon>Burkholderiales</taxon>
        <taxon>Sphaerotilaceae</taxon>
        <taxon>Ideonella</taxon>
    </lineage>
</organism>
<evidence type="ECO:0000313" key="5">
    <source>
        <dbReference type="Proteomes" id="UP001371218"/>
    </source>
</evidence>
<dbReference type="EMBL" id="JBBUTG010000037">
    <property type="protein sequence ID" value="MEK8034841.1"/>
    <property type="molecule type" value="Genomic_DNA"/>
</dbReference>
<feature type="domain" description="Type VI secretion system FHA" evidence="3">
    <location>
        <begin position="344"/>
        <end position="522"/>
    </location>
</feature>
<reference evidence="4 5" key="1">
    <citation type="submission" date="2024-04" db="EMBL/GenBank/DDBJ databases">
        <title>Novel species of the genus Ideonella isolated from streams.</title>
        <authorList>
            <person name="Lu H."/>
        </authorList>
    </citation>
    <scope>NUCLEOTIDE SEQUENCE [LARGE SCALE GENOMIC DNA]</scope>
    <source>
        <strain evidence="4 5">DXS29W</strain>
    </source>
</reference>
<evidence type="ECO:0000256" key="1">
    <source>
        <dbReference type="SAM" id="MobiDB-lite"/>
    </source>
</evidence>
<evidence type="ECO:0000259" key="2">
    <source>
        <dbReference type="Pfam" id="PF00498"/>
    </source>
</evidence>
<evidence type="ECO:0000313" key="4">
    <source>
        <dbReference type="EMBL" id="MEK8034841.1"/>
    </source>
</evidence>
<dbReference type="Gene3D" id="2.60.200.20">
    <property type="match status" value="1"/>
</dbReference>
<name>A0ABU9BXY2_9BURK</name>
<dbReference type="NCBIfam" id="TIGR03354">
    <property type="entry name" value="VI_FHA"/>
    <property type="match status" value="1"/>
</dbReference>
<dbReference type="CDD" id="cd00060">
    <property type="entry name" value="FHA"/>
    <property type="match status" value="1"/>
</dbReference>
<accession>A0ABU9BXY2</accession>
<sequence length="533" mass="57091">MTLTLRVLSLNEQPLIQPVVAQFGPQGGTIGRADHNTLALPDPERHISRQQAQICPTEHGYCIVNVGSANPIAVGGRSVGRGESAPLRHGDRLIVGGYLLEVFDDARAAADGPTLLRRDSPPATRRQVAGLRAQPRFADALSDSTISEGHWPGHSPGHSPGLPPLMASPPLHPMGRPGWRSRDEDFVEGALATLTDVVAQVNLPSHVATRPPLLTTPVLDARAELRWVDGPPTPQAQRWPEWPERPVQSAPRSEPPRSPAEREVATVPGTLEAVLHQRADTSVPLAGPPPEPVWASPVLRPLGAAADEADRTPFQAPEGPTAFEATRPVQADPGRAELWRAFCEGAGLAPEASSSLTPAAMQRIGQLLRTSVAGCLELLALRAEAPLGPRPAQGGDTARRSNPLMYSSDAPSALKRLLEPPLRGFMDGPDAMDDAMHDLIGHAAGSVAGRGAALDGVLQRFAPAALEDALVERALQGSVSPINRQARLWELYSQHFESLRDEAHDDFQTTFGTAFACAYEQQLERWERDQSAA</sequence>
<comment type="caution">
    <text evidence="4">The sequence shown here is derived from an EMBL/GenBank/DDBJ whole genome shotgun (WGS) entry which is preliminary data.</text>
</comment>
<gene>
    <name evidence="4" type="primary">tagH</name>
    <name evidence="4" type="ORF">AACH06_28825</name>
</gene>
<dbReference type="InterPro" id="IPR008984">
    <property type="entry name" value="SMAD_FHA_dom_sf"/>
</dbReference>
<protein>
    <submittedName>
        <fullName evidence="4">Type VI secretion system-associated FHA domain protein TagH</fullName>
    </submittedName>
</protein>
<dbReference type="InterPro" id="IPR000253">
    <property type="entry name" value="FHA_dom"/>
</dbReference>
<feature type="domain" description="FHA" evidence="2">
    <location>
        <begin position="29"/>
        <end position="96"/>
    </location>
</feature>
<feature type="region of interest" description="Disordered" evidence="1">
    <location>
        <begin position="228"/>
        <end position="262"/>
    </location>
</feature>
<dbReference type="InterPro" id="IPR046883">
    <property type="entry name" value="T6SS_FHA_C"/>
</dbReference>
<evidence type="ECO:0000259" key="3">
    <source>
        <dbReference type="Pfam" id="PF20232"/>
    </source>
</evidence>
<feature type="region of interest" description="Disordered" evidence="1">
    <location>
        <begin position="113"/>
        <end position="178"/>
    </location>
</feature>
<dbReference type="Pfam" id="PF20232">
    <property type="entry name" value="T6SS_FHA_C"/>
    <property type="match status" value="1"/>
</dbReference>